<dbReference type="PANTHER" id="PTHR43390">
    <property type="entry name" value="SIGNAL PEPTIDASE I"/>
    <property type="match status" value="1"/>
</dbReference>
<comment type="catalytic activity">
    <reaction evidence="3">
        <text>Cleavage of hydrophobic, N-terminal signal or leader sequences from secreted and periplasmic proteins.</text>
        <dbReference type="EC" id="3.4.21.89"/>
    </reaction>
</comment>
<evidence type="ECO:0000256" key="1">
    <source>
        <dbReference type="ARBA" id="ARBA00004401"/>
    </source>
</evidence>
<keyword evidence="3" id="KW-0378">Hydrolase</keyword>
<dbReference type="STRING" id="1229783.C273_06368"/>
<dbReference type="CDD" id="cd06530">
    <property type="entry name" value="S26_SPase_I"/>
    <property type="match status" value="1"/>
</dbReference>
<dbReference type="PATRIC" id="fig|1229783.3.peg.1288"/>
<dbReference type="InterPro" id="IPR019533">
    <property type="entry name" value="Peptidase_S26"/>
</dbReference>
<comment type="subcellular location">
    <subcellularLocation>
        <location evidence="1">Cell membrane</location>
        <topology evidence="1">Single-pass type II membrane protein</topology>
    </subcellularLocation>
    <subcellularLocation>
        <location evidence="3">Membrane</location>
        <topology evidence="3">Single-pass type II membrane protein</topology>
    </subcellularLocation>
</comment>
<dbReference type="PRINTS" id="PR00727">
    <property type="entry name" value="LEADERPTASE"/>
</dbReference>
<evidence type="ECO:0000313" key="5">
    <source>
        <dbReference type="EMBL" id="EKU48062.1"/>
    </source>
</evidence>
<dbReference type="Gene3D" id="2.10.109.10">
    <property type="entry name" value="Umud Fragment, subunit A"/>
    <property type="match status" value="1"/>
</dbReference>
<dbReference type="Proteomes" id="UP000009885">
    <property type="component" value="Unassembled WGS sequence"/>
</dbReference>
<dbReference type="InterPro" id="IPR036286">
    <property type="entry name" value="LexA/Signal_pep-like_sf"/>
</dbReference>
<dbReference type="GO" id="GO:0006465">
    <property type="term" value="P:signal peptide processing"/>
    <property type="evidence" value="ECO:0007669"/>
    <property type="project" value="InterPro"/>
</dbReference>
<dbReference type="PANTHER" id="PTHR43390:SF1">
    <property type="entry name" value="CHLOROPLAST PROCESSING PEPTIDASE"/>
    <property type="match status" value="1"/>
</dbReference>
<name>K9AZS2_9STAP</name>
<evidence type="ECO:0000313" key="6">
    <source>
        <dbReference type="Proteomes" id="UP000009885"/>
    </source>
</evidence>
<dbReference type="EMBL" id="AMSQ01000008">
    <property type="protein sequence ID" value="EKU48062.1"/>
    <property type="molecule type" value="Genomic_DNA"/>
</dbReference>
<evidence type="ECO:0000256" key="3">
    <source>
        <dbReference type="RuleBase" id="RU362042"/>
    </source>
</evidence>
<evidence type="ECO:0000259" key="4">
    <source>
        <dbReference type="Pfam" id="PF10502"/>
    </source>
</evidence>
<reference evidence="5 6" key="1">
    <citation type="journal article" date="2013" name="Genome Announc.">
        <title>Genome Sequence of Staphylococcus massiliensis Strain S46, Isolated from the Surface of Healthy Human Skin.</title>
        <authorList>
            <person name="Srivastav R."/>
            <person name="Singh A."/>
            <person name="Jangir P.K."/>
            <person name="Kumari C."/>
            <person name="Muduli S."/>
            <person name="Sharma R."/>
        </authorList>
    </citation>
    <scope>NUCLEOTIDE SEQUENCE [LARGE SCALE GENOMIC DNA]</scope>
    <source>
        <strain evidence="5 6">S46</strain>
    </source>
</reference>
<dbReference type="EC" id="3.4.21.89" evidence="3"/>
<dbReference type="GO" id="GO:0005886">
    <property type="term" value="C:plasma membrane"/>
    <property type="evidence" value="ECO:0007669"/>
    <property type="project" value="UniProtKB-SubCell"/>
</dbReference>
<dbReference type="InterPro" id="IPR000223">
    <property type="entry name" value="Pept_S26A_signal_pept_1"/>
</dbReference>
<feature type="domain" description="Peptidase S26" evidence="4">
    <location>
        <begin position="5"/>
        <end position="159"/>
    </location>
</feature>
<comment type="caution">
    <text evidence="5">The sequence shown here is derived from an EMBL/GenBank/DDBJ whole genome shotgun (WGS) entry which is preliminary data.</text>
</comment>
<accession>K9AZS2</accession>
<comment type="similarity">
    <text evidence="2 3">Belongs to the peptidase S26 family.</text>
</comment>
<dbReference type="GO" id="GO:0009003">
    <property type="term" value="F:signal peptidase activity"/>
    <property type="evidence" value="ECO:0007669"/>
    <property type="project" value="UniProtKB-EC"/>
</dbReference>
<protein>
    <recommendedName>
        <fullName evidence="3">Signal peptidase I</fullName>
        <ecNumber evidence="3">3.4.21.89</ecNumber>
    </recommendedName>
</protein>
<gene>
    <name evidence="5" type="ORF">C273_06368</name>
</gene>
<organism evidence="5 6">
    <name type="scientific">Staphylococcus massiliensis S46</name>
    <dbReference type="NCBI Taxonomy" id="1229783"/>
    <lineage>
        <taxon>Bacteria</taxon>
        <taxon>Bacillati</taxon>
        <taxon>Bacillota</taxon>
        <taxon>Bacilli</taxon>
        <taxon>Bacillales</taxon>
        <taxon>Staphylococcaceae</taxon>
        <taxon>Staphylococcus</taxon>
    </lineage>
</organism>
<dbReference type="OrthoDB" id="9802919at2"/>
<dbReference type="AlphaFoldDB" id="K9AZS2"/>
<evidence type="ECO:0000256" key="2">
    <source>
        <dbReference type="ARBA" id="ARBA00009370"/>
    </source>
</evidence>
<dbReference type="SUPFAM" id="SSF51306">
    <property type="entry name" value="LexA/Signal peptidase"/>
    <property type="match status" value="1"/>
</dbReference>
<dbReference type="NCBIfam" id="TIGR02227">
    <property type="entry name" value="sigpep_I_bact"/>
    <property type="match status" value="1"/>
</dbReference>
<proteinExistence type="inferred from homology"/>
<keyword evidence="3" id="KW-0645">Protease</keyword>
<keyword evidence="6" id="KW-1185">Reference proteome</keyword>
<dbReference type="eggNOG" id="COG0681">
    <property type="taxonomic scope" value="Bacteria"/>
</dbReference>
<dbReference type="Pfam" id="PF10502">
    <property type="entry name" value="Peptidase_S26"/>
    <property type="match status" value="1"/>
</dbReference>
<sequence>MSRIIKHLITIVVSLIIVLTIQAFVISGAVIEHSHMEPAFKKGDRVIYNKIDNLFNLINRDDVIMYKHGDEAYTSRVIGLPGESVALKDHHLYINDRKVSNNSYAVAHLNMEEIKDSETNIVPPGSYLVLNDVADAKQDSRSFGFIQKKDIMGNVNVTYFPFNRMKTNF</sequence>
<dbReference type="GO" id="GO:0004252">
    <property type="term" value="F:serine-type endopeptidase activity"/>
    <property type="evidence" value="ECO:0007669"/>
    <property type="project" value="InterPro"/>
</dbReference>